<sequence>MVAQDKAGEDETATAELADPAAASKDSPEKDDKNLAMWKLLRGPRYFDPQDFMEARCYNCGERGHSSKECTEQKRIRPCYVCSSLEHEARDCPLGKVCFVCQQKGHVARECPNKQAVAAASRAAIVKGGNPDELCLKCGYRGHSRQTCDVDYDPEDMKVVRCYICKKEGHLACVIVRNDNPPAMTCCKCGESGHSGEGCNKLSGKQKASYAATSPQLCYICGEDGHFARGCAKANLCRYCNKEGHIARDCWRFRREDPREGAAGQGGGDGGRDLRDRLSGGRRGESPRRNSTDRGGRDGLREGESPRRNSTDRGGRDGLLPERTPRRNSTDSGVAERAANGGRNDPSPSEHQRAANRGLPSHLLDRMEDGLFMGYAGEGRGWDSINGDMSRMEAGGTANGGSEFSSEFSRKRKAEIESTHQAARRSFMGGDAGGGGWGPPGGFSPPGAMNFGGHVNGVWGRMGSPPMGNNPPLFMNPMGGVNPNRQFMRAVEGAGMQFLGQPAAQWQWQEPLPPGTTAGVSNRQPTAGSVAKQAYDPTLYAHLPSNEISLSPSDDEGEDVKSSTVPLRSASTQDWAATQSYGGRRAETPWSYTSLLNEGLCDDDSNASVNLSFQMSSNSEKVATYTRIINPRPDGDCAEQTIVDLGLRVDGNDRRTRLRQAHVECHGRQLWEECRQTLRQAGTDTITRGVQGLHVDEGEDAAVQEPLNCDNVDGEEDCNSDDLPEIRPLGRKVRSGGASVKKGFIPRNQRNKKMDDDTGGPAGAMTKALEISGRSETRLHS</sequence>
<feature type="domain" description="CCHC-type" evidence="3">
    <location>
        <begin position="56"/>
        <end position="72"/>
    </location>
</feature>
<dbReference type="AlphaFoldDB" id="A0A388KMA9"/>
<dbReference type="PANTHER" id="PTHR46978:SF1">
    <property type="entry name" value="ZINC KNUCKLE (CCHC-TYPE) FAMILY PROTEIN"/>
    <property type="match status" value="1"/>
</dbReference>
<dbReference type="InterPro" id="IPR001878">
    <property type="entry name" value="Znf_CCHC"/>
</dbReference>
<keyword evidence="1" id="KW-0862">Zinc</keyword>
<feature type="domain" description="CCHC-type" evidence="3">
    <location>
        <begin position="98"/>
        <end position="113"/>
    </location>
</feature>
<protein>
    <recommendedName>
        <fullName evidence="3">CCHC-type domain-containing protein</fullName>
    </recommendedName>
</protein>
<feature type="region of interest" description="Disordered" evidence="2">
    <location>
        <begin position="733"/>
        <end position="781"/>
    </location>
</feature>
<dbReference type="InterPro" id="IPR036875">
    <property type="entry name" value="Znf_CCHC_sf"/>
</dbReference>
<accession>A0A388KMA9</accession>
<organism evidence="4 5">
    <name type="scientific">Chara braunii</name>
    <name type="common">Braun's stonewort</name>
    <dbReference type="NCBI Taxonomy" id="69332"/>
    <lineage>
        <taxon>Eukaryota</taxon>
        <taxon>Viridiplantae</taxon>
        <taxon>Streptophyta</taxon>
        <taxon>Charophyceae</taxon>
        <taxon>Charales</taxon>
        <taxon>Characeae</taxon>
        <taxon>Chara</taxon>
    </lineage>
</organism>
<dbReference type="SUPFAM" id="SSF57756">
    <property type="entry name" value="Retrovirus zinc finger-like domains"/>
    <property type="match status" value="3"/>
</dbReference>
<dbReference type="GO" id="GO:0008270">
    <property type="term" value="F:zinc ion binding"/>
    <property type="evidence" value="ECO:0007669"/>
    <property type="project" value="UniProtKB-KW"/>
</dbReference>
<keyword evidence="5" id="KW-1185">Reference proteome</keyword>
<dbReference type="Gene3D" id="4.10.60.10">
    <property type="entry name" value="Zinc finger, CCHC-type"/>
    <property type="match status" value="5"/>
</dbReference>
<dbReference type="Proteomes" id="UP000265515">
    <property type="component" value="Unassembled WGS sequence"/>
</dbReference>
<evidence type="ECO:0000259" key="3">
    <source>
        <dbReference type="PROSITE" id="PS50158"/>
    </source>
</evidence>
<feature type="domain" description="CCHC-type" evidence="3">
    <location>
        <begin position="218"/>
        <end position="231"/>
    </location>
</feature>
<dbReference type="STRING" id="69332.A0A388KMA9"/>
<dbReference type="Pfam" id="PF00098">
    <property type="entry name" value="zf-CCHC"/>
    <property type="match status" value="4"/>
</dbReference>
<dbReference type="OrthoDB" id="427960at2759"/>
<evidence type="ECO:0000313" key="4">
    <source>
        <dbReference type="EMBL" id="GBG71175.1"/>
    </source>
</evidence>
<reference evidence="4 5" key="1">
    <citation type="journal article" date="2018" name="Cell">
        <title>The Chara Genome: Secondary Complexity and Implications for Plant Terrestrialization.</title>
        <authorList>
            <person name="Nishiyama T."/>
            <person name="Sakayama H."/>
            <person name="Vries J.D."/>
            <person name="Buschmann H."/>
            <person name="Saint-Marcoux D."/>
            <person name="Ullrich K.K."/>
            <person name="Haas F.B."/>
            <person name="Vanderstraeten L."/>
            <person name="Becker D."/>
            <person name="Lang D."/>
            <person name="Vosolsobe S."/>
            <person name="Rombauts S."/>
            <person name="Wilhelmsson P.K.I."/>
            <person name="Janitza P."/>
            <person name="Kern R."/>
            <person name="Heyl A."/>
            <person name="Rumpler F."/>
            <person name="Villalobos L.I.A.C."/>
            <person name="Clay J.M."/>
            <person name="Skokan R."/>
            <person name="Toyoda A."/>
            <person name="Suzuki Y."/>
            <person name="Kagoshima H."/>
            <person name="Schijlen E."/>
            <person name="Tajeshwar N."/>
            <person name="Catarino B."/>
            <person name="Hetherington A.J."/>
            <person name="Saltykova A."/>
            <person name="Bonnot C."/>
            <person name="Breuninger H."/>
            <person name="Symeonidi A."/>
            <person name="Radhakrishnan G.V."/>
            <person name="Van Nieuwerburgh F."/>
            <person name="Deforce D."/>
            <person name="Chang C."/>
            <person name="Karol K.G."/>
            <person name="Hedrich R."/>
            <person name="Ulvskov P."/>
            <person name="Glockner G."/>
            <person name="Delwiche C.F."/>
            <person name="Petrasek J."/>
            <person name="Van de Peer Y."/>
            <person name="Friml J."/>
            <person name="Beilby M."/>
            <person name="Dolan L."/>
            <person name="Kohara Y."/>
            <person name="Sugano S."/>
            <person name="Fujiyama A."/>
            <person name="Delaux P.-M."/>
            <person name="Quint M."/>
            <person name="TheiBen G."/>
            <person name="Hagemann M."/>
            <person name="Harholt J."/>
            <person name="Dunand C."/>
            <person name="Zachgo S."/>
            <person name="Langdale J."/>
            <person name="Maumus F."/>
            <person name="Straeten D.V.D."/>
            <person name="Gould S.B."/>
            <person name="Rensing S.A."/>
        </authorList>
    </citation>
    <scope>NUCLEOTIDE SEQUENCE [LARGE SCALE GENOMIC DNA]</scope>
    <source>
        <strain evidence="4 5">S276</strain>
    </source>
</reference>
<dbReference type="Gramene" id="GBG71175">
    <property type="protein sequence ID" value="GBG71175"/>
    <property type="gene ID" value="CBR_g8477"/>
</dbReference>
<feature type="domain" description="CCHC-type" evidence="3">
    <location>
        <begin position="237"/>
        <end position="250"/>
    </location>
</feature>
<feature type="region of interest" description="Disordered" evidence="2">
    <location>
        <begin position="395"/>
        <end position="421"/>
    </location>
</feature>
<name>A0A388KMA9_CHABU</name>
<dbReference type="GO" id="GO:0003676">
    <property type="term" value="F:nucleic acid binding"/>
    <property type="evidence" value="ECO:0007669"/>
    <property type="project" value="InterPro"/>
</dbReference>
<gene>
    <name evidence="4" type="ORF">CBR_g8477</name>
</gene>
<feature type="region of interest" description="Disordered" evidence="2">
    <location>
        <begin position="1"/>
        <end position="31"/>
    </location>
</feature>
<evidence type="ECO:0000256" key="2">
    <source>
        <dbReference type="SAM" id="MobiDB-lite"/>
    </source>
</evidence>
<keyword evidence="1" id="KW-0479">Metal-binding</keyword>
<dbReference type="PROSITE" id="PS50158">
    <property type="entry name" value="ZF_CCHC"/>
    <property type="match status" value="4"/>
</dbReference>
<feature type="compositionally biased region" description="Polar residues" evidence="2">
    <location>
        <begin position="562"/>
        <end position="581"/>
    </location>
</feature>
<proteinExistence type="predicted"/>
<feature type="compositionally biased region" description="Basic and acidic residues" evidence="2">
    <location>
        <begin position="270"/>
        <end position="329"/>
    </location>
</feature>
<dbReference type="EMBL" id="BFEA01000142">
    <property type="protein sequence ID" value="GBG71175.1"/>
    <property type="molecule type" value="Genomic_DNA"/>
</dbReference>
<dbReference type="SMART" id="SM00343">
    <property type="entry name" value="ZnF_C2HC"/>
    <property type="match status" value="8"/>
</dbReference>
<keyword evidence="1" id="KW-0863">Zinc-finger</keyword>
<evidence type="ECO:0000313" key="5">
    <source>
        <dbReference type="Proteomes" id="UP000265515"/>
    </source>
</evidence>
<comment type="caution">
    <text evidence="4">The sequence shown here is derived from an EMBL/GenBank/DDBJ whole genome shotgun (WGS) entry which is preliminary data.</text>
</comment>
<feature type="region of interest" description="Disordered" evidence="2">
    <location>
        <begin position="545"/>
        <end position="583"/>
    </location>
</feature>
<feature type="region of interest" description="Disordered" evidence="2">
    <location>
        <begin position="258"/>
        <end position="355"/>
    </location>
</feature>
<feature type="compositionally biased region" description="Low complexity" evidence="2">
    <location>
        <begin position="14"/>
        <end position="23"/>
    </location>
</feature>
<dbReference type="PANTHER" id="PTHR46978">
    <property type="entry name" value="ZINC KNUCKLE (CCHC-TYPE) FAMILY PROTEIN"/>
    <property type="match status" value="1"/>
</dbReference>
<evidence type="ECO:0000256" key="1">
    <source>
        <dbReference type="PROSITE-ProRule" id="PRU00047"/>
    </source>
</evidence>